<dbReference type="EMBL" id="JAGIZQ010000001">
    <property type="protein sequence ID" value="KAH6651295.1"/>
    <property type="molecule type" value="Genomic_DNA"/>
</dbReference>
<organism evidence="1 2">
    <name type="scientific">Chaetomium tenue</name>
    <dbReference type="NCBI Taxonomy" id="1854479"/>
    <lineage>
        <taxon>Eukaryota</taxon>
        <taxon>Fungi</taxon>
        <taxon>Dikarya</taxon>
        <taxon>Ascomycota</taxon>
        <taxon>Pezizomycotina</taxon>
        <taxon>Sordariomycetes</taxon>
        <taxon>Sordariomycetidae</taxon>
        <taxon>Sordariales</taxon>
        <taxon>Chaetomiaceae</taxon>
        <taxon>Chaetomium</taxon>
    </lineage>
</organism>
<comment type="caution">
    <text evidence="1">The sequence shown here is derived from an EMBL/GenBank/DDBJ whole genome shotgun (WGS) entry which is preliminary data.</text>
</comment>
<reference evidence="1 2" key="1">
    <citation type="journal article" date="2021" name="Nat. Commun.">
        <title>Genetic determinants of endophytism in the Arabidopsis root mycobiome.</title>
        <authorList>
            <person name="Mesny F."/>
            <person name="Miyauchi S."/>
            <person name="Thiergart T."/>
            <person name="Pickel B."/>
            <person name="Atanasova L."/>
            <person name="Karlsson M."/>
            <person name="Huettel B."/>
            <person name="Barry K.W."/>
            <person name="Haridas S."/>
            <person name="Chen C."/>
            <person name="Bauer D."/>
            <person name="Andreopoulos W."/>
            <person name="Pangilinan J."/>
            <person name="LaButti K."/>
            <person name="Riley R."/>
            <person name="Lipzen A."/>
            <person name="Clum A."/>
            <person name="Drula E."/>
            <person name="Henrissat B."/>
            <person name="Kohler A."/>
            <person name="Grigoriev I.V."/>
            <person name="Martin F.M."/>
            <person name="Hacquard S."/>
        </authorList>
    </citation>
    <scope>NUCLEOTIDE SEQUENCE [LARGE SCALE GENOMIC DNA]</scope>
    <source>
        <strain evidence="1 2">MPI-SDFR-AT-0079</strain>
    </source>
</reference>
<name>A0ACB7PS05_9PEZI</name>
<sequence>MPRRTLAGAFAECRENNPVLEARTPDPCWPRLKPKLRFSARPVHPPAPASGIRHSGSAGGNSVATIRTVDRAAELAEVEKANVWSAVRRWRWAKGPGAAWWLIWGAVHWLLEGREWTPICRSSQRHNEPNNWSRAIGPCVPDQQNHHEPTASAAEKRQGHDDSKLSQERPAAGSPF</sequence>
<dbReference type="Proteomes" id="UP000724584">
    <property type="component" value="Unassembled WGS sequence"/>
</dbReference>
<evidence type="ECO:0000313" key="2">
    <source>
        <dbReference type="Proteomes" id="UP000724584"/>
    </source>
</evidence>
<protein>
    <submittedName>
        <fullName evidence="1">Uncharacterized protein</fullName>
    </submittedName>
</protein>
<evidence type="ECO:0000313" key="1">
    <source>
        <dbReference type="EMBL" id="KAH6651295.1"/>
    </source>
</evidence>
<accession>A0ACB7PS05</accession>
<keyword evidence="2" id="KW-1185">Reference proteome</keyword>
<proteinExistence type="predicted"/>
<gene>
    <name evidence="1" type="ORF">F5144DRAFT_589542</name>
</gene>